<dbReference type="AlphaFoldDB" id="A0AAD1VYJ7"/>
<feature type="region of interest" description="Disordered" evidence="1">
    <location>
        <begin position="1"/>
        <end position="107"/>
    </location>
</feature>
<feature type="compositionally biased region" description="Basic residues" evidence="1">
    <location>
        <begin position="8"/>
        <end position="31"/>
    </location>
</feature>
<protein>
    <submittedName>
        <fullName evidence="2">Uncharacterized protein</fullName>
    </submittedName>
</protein>
<feature type="compositionally biased region" description="Basic and acidic residues" evidence="1">
    <location>
        <begin position="77"/>
        <end position="90"/>
    </location>
</feature>
<reference evidence="2" key="1">
    <citation type="submission" date="2022-03" db="EMBL/GenBank/DDBJ databases">
        <authorList>
            <person name="Alioto T."/>
            <person name="Alioto T."/>
            <person name="Gomez Garrido J."/>
        </authorList>
    </citation>
    <scope>NUCLEOTIDE SEQUENCE</scope>
</reference>
<gene>
    <name evidence="2" type="ORF">PECUL_23A015929</name>
</gene>
<dbReference type="EMBL" id="OW240914">
    <property type="protein sequence ID" value="CAH2274790.1"/>
    <property type="molecule type" value="Genomic_DNA"/>
</dbReference>
<keyword evidence="3" id="KW-1185">Reference proteome</keyword>
<proteinExistence type="predicted"/>
<evidence type="ECO:0000313" key="2">
    <source>
        <dbReference type="EMBL" id="CAH2274790.1"/>
    </source>
</evidence>
<evidence type="ECO:0000313" key="3">
    <source>
        <dbReference type="Proteomes" id="UP001295444"/>
    </source>
</evidence>
<feature type="compositionally biased region" description="Basic residues" evidence="1">
    <location>
        <begin position="46"/>
        <end position="62"/>
    </location>
</feature>
<accession>A0AAD1VYJ7</accession>
<dbReference type="Proteomes" id="UP001295444">
    <property type="component" value="Chromosome 03"/>
</dbReference>
<name>A0AAD1VYJ7_PELCU</name>
<organism evidence="2 3">
    <name type="scientific">Pelobates cultripes</name>
    <name type="common">Western spadefoot toad</name>
    <dbReference type="NCBI Taxonomy" id="61616"/>
    <lineage>
        <taxon>Eukaryota</taxon>
        <taxon>Metazoa</taxon>
        <taxon>Chordata</taxon>
        <taxon>Craniata</taxon>
        <taxon>Vertebrata</taxon>
        <taxon>Euteleostomi</taxon>
        <taxon>Amphibia</taxon>
        <taxon>Batrachia</taxon>
        <taxon>Anura</taxon>
        <taxon>Pelobatoidea</taxon>
        <taxon>Pelobatidae</taxon>
        <taxon>Pelobates</taxon>
    </lineage>
</organism>
<evidence type="ECO:0000256" key="1">
    <source>
        <dbReference type="SAM" id="MobiDB-lite"/>
    </source>
</evidence>
<sequence length="107" mass="12644">MQQERVPTHSRRGTHAGAHPLRRPSSRKTPHKPTNPKNLAYIAFKSPRRHFTKQRTNRKRRRVDSYNQQRNIYYRLTSDHSDQAEVHRSDPSGNSHQRATHLFGLLQ</sequence>